<gene>
    <name evidence="1" type="ORF">FGG12_05785</name>
</gene>
<comment type="caution">
    <text evidence="1">The sequence shown here is derived from an EMBL/GenBank/DDBJ whole genome shotgun (WGS) entry which is preliminary data.</text>
</comment>
<name>A0ABY3ESN0_9BURK</name>
<dbReference type="Gene3D" id="3.90.580.10">
    <property type="entry name" value="Zinc finger, CHC2-type domain"/>
    <property type="match status" value="1"/>
</dbReference>
<dbReference type="RefSeq" id="WP_144196673.1">
    <property type="nucleotide sequence ID" value="NZ_VCIZ01000002.1"/>
</dbReference>
<protein>
    <submittedName>
        <fullName evidence="1">DNA primase</fullName>
    </submittedName>
</protein>
<dbReference type="Proteomes" id="UP000318943">
    <property type="component" value="Unassembled WGS sequence"/>
</dbReference>
<dbReference type="InterPro" id="IPR050219">
    <property type="entry name" value="DnaG_primase"/>
</dbReference>
<evidence type="ECO:0000313" key="1">
    <source>
        <dbReference type="EMBL" id="TSP13980.1"/>
    </source>
</evidence>
<reference evidence="1 2" key="1">
    <citation type="submission" date="2019-05" db="EMBL/GenBank/DDBJ databases">
        <title>Whole genome sequence analysis of Cupriavidus campinensis S14E4C strain.</title>
        <authorList>
            <person name="Abbaszade G."/>
            <person name="Szabo A."/>
            <person name="Toumi M."/>
            <person name="Toth E."/>
        </authorList>
    </citation>
    <scope>NUCLEOTIDE SEQUENCE [LARGE SCALE GENOMIC DNA]</scope>
    <source>
        <strain evidence="1 2">S14E4C</strain>
    </source>
</reference>
<keyword evidence="2" id="KW-1185">Reference proteome</keyword>
<proteinExistence type="predicted"/>
<dbReference type="PANTHER" id="PTHR30313:SF2">
    <property type="entry name" value="DNA PRIMASE"/>
    <property type="match status" value="1"/>
</dbReference>
<dbReference type="EMBL" id="VCIZ01000002">
    <property type="protein sequence ID" value="TSP13980.1"/>
    <property type="molecule type" value="Genomic_DNA"/>
</dbReference>
<dbReference type="PANTHER" id="PTHR30313">
    <property type="entry name" value="DNA PRIMASE"/>
    <property type="match status" value="1"/>
</dbReference>
<dbReference type="Gene3D" id="3.40.1360.10">
    <property type="match status" value="1"/>
</dbReference>
<dbReference type="SUPFAM" id="SSF56731">
    <property type="entry name" value="DNA primase core"/>
    <property type="match status" value="1"/>
</dbReference>
<dbReference type="InterPro" id="IPR036977">
    <property type="entry name" value="DNA_primase_Znf_CHC2"/>
</dbReference>
<accession>A0ABY3ESN0</accession>
<organism evidence="1 2">
    <name type="scientific">Cupriavidus campinensis</name>
    <dbReference type="NCBI Taxonomy" id="151783"/>
    <lineage>
        <taxon>Bacteria</taxon>
        <taxon>Pseudomonadati</taxon>
        <taxon>Pseudomonadota</taxon>
        <taxon>Betaproteobacteria</taxon>
        <taxon>Burkholderiales</taxon>
        <taxon>Burkholderiaceae</taxon>
        <taxon>Cupriavidus</taxon>
    </lineage>
</organism>
<sequence>MSHDDELSEILESIDMEYVLDNEGAKYKKTRGARGLQLNLRECPFCGSTKWKVYMNADSGLGNCFSGDCEAKFGKWSFIKAMLGDAFSVRDVVDYIKRVAREQGWRPKKRVTIATNTDTAVILPDSIELPTGGRNLRYLDNRGITSEIAKYFGMRYCHNGHFEFEKPEGGVGRQDYSHRVILPVFDLDGDLVTFQGRDITGTSPKKYLFPPGLEGTGSHIYNGHNAHRASHICMGEGAFDVAAIKIAFDHDSALRGVVPVGSFGKHLSEGDERSQLAKLMTLKGEGLRTITFMWDGEKQAIDDAIDAALLCRRHGFTARVAILPNDKDPNEVAPDVVRQAFWRAETISPATAAKLKMTRRVA</sequence>
<evidence type="ECO:0000313" key="2">
    <source>
        <dbReference type="Proteomes" id="UP000318943"/>
    </source>
</evidence>